<dbReference type="Proteomes" id="UP000092583">
    <property type="component" value="Unassembled WGS sequence"/>
</dbReference>
<organism evidence="2 3">
    <name type="scientific">Kwoniella mangroviensis CBS 10435</name>
    <dbReference type="NCBI Taxonomy" id="1331196"/>
    <lineage>
        <taxon>Eukaryota</taxon>
        <taxon>Fungi</taxon>
        <taxon>Dikarya</taxon>
        <taxon>Basidiomycota</taxon>
        <taxon>Agaricomycotina</taxon>
        <taxon>Tremellomycetes</taxon>
        <taxon>Tremellales</taxon>
        <taxon>Cryptococcaceae</taxon>
        <taxon>Kwoniella</taxon>
    </lineage>
</organism>
<dbReference type="EMBL" id="KI669463">
    <property type="protein sequence ID" value="OCF57431.1"/>
    <property type="molecule type" value="Genomic_DNA"/>
</dbReference>
<reference evidence="3" key="2">
    <citation type="submission" date="2013-12" db="EMBL/GenBank/DDBJ databases">
        <title>Evolution of pathogenesis and genome organization in the Tremellales.</title>
        <authorList>
            <person name="Cuomo C."/>
            <person name="Litvintseva A."/>
            <person name="Heitman J."/>
            <person name="Chen Y."/>
            <person name="Sun S."/>
            <person name="Springer D."/>
            <person name="Dromer F."/>
            <person name="Young S."/>
            <person name="Zeng Q."/>
            <person name="Chapman S."/>
            <person name="Gujja S."/>
            <person name="Saif S."/>
            <person name="Birren B."/>
        </authorList>
    </citation>
    <scope>NUCLEOTIDE SEQUENCE [LARGE SCALE GENOMIC DNA]</scope>
    <source>
        <strain evidence="3">CBS 10435</strain>
    </source>
</reference>
<evidence type="ECO:0000313" key="2">
    <source>
        <dbReference type="EMBL" id="OCF57431.1"/>
    </source>
</evidence>
<sequence>MSKPNTDSLNARSRATLDEFDNIVSLWSSKRQEGMTLLGAFDRSNLKAQHDAALALGDQDSIADTRERCELVLKALLRCYAHKSNGRSRNTEATNSNDQADGASSKAE</sequence>
<protein>
    <submittedName>
        <fullName evidence="2">Uncharacterized protein</fullName>
    </submittedName>
</protein>
<dbReference type="AlphaFoldDB" id="A0A1B9IPL1"/>
<name>A0A1B9IPL1_9TREE</name>
<evidence type="ECO:0000313" key="3">
    <source>
        <dbReference type="Proteomes" id="UP000092583"/>
    </source>
</evidence>
<accession>A0A1B9IPL1</accession>
<reference evidence="2 3" key="1">
    <citation type="submission" date="2013-07" db="EMBL/GenBank/DDBJ databases">
        <title>The Genome Sequence of Kwoniella mangroviensis CBS10435.</title>
        <authorList>
            <consortium name="The Broad Institute Genome Sequencing Platform"/>
            <person name="Cuomo C."/>
            <person name="Litvintseva A."/>
            <person name="Chen Y."/>
            <person name="Heitman J."/>
            <person name="Sun S."/>
            <person name="Springer D."/>
            <person name="Dromer F."/>
            <person name="Young S.K."/>
            <person name="Zeng Q."/>
            <person name="Gargeya S."/>
            <person name="Fitzgerald M."/>
            <person name="Abouelleil A."/>
            <person name="Alvarado L."/>
            <person name="Berlin A.M."/>
            <person name="Chapman S.B."/>
            <person name="Dewar J."/>
            <person name="Goldberg J."/>
            <person name="Griggs A."/>
            <person name="Gujja S."/>
            <person name="Hansen M."/>
            <person name="Howarth C."/>
            <person name="Imamovic A."/>
            <person name="Larimer J."/>
            <person name="McCowan C."/>
            <person name="Murphy C."/>
            <person name="Pearson M."/>
            <person name="Priest M."/>
            <person name="Roberts A."/>
            <person name="Saif S."/>
            <person name="Shea T."/>
            <person name="Sykes S."/>
            <person name="Wortman J."/>
            <person name="Nusbaum C."/>
            <person name="Birren B."/>
        </authorList>
    </citation>
    <scope>NUCLEOTIDE SEQUENCE [LARGE SCALE GENOMIC DNA]</scope>
    <source>
        <strain evidence="2 3">CBS 10435</strain>
    </source>
</reference>
<keyword evidence="3" id="KW-1185">Reference proteome</keyword>
<feature type="region of interest" description="Disordered" evidence="1">
    <location>
        <begin position="84"/>
        <end position="108"/>
    </location>
</feature>
<gene>
    <name evidence="2" type="ORF">L486_04889</name>
</gene>
<proteinExistence type="predicted"/>
<evidence type="ECO:0000256" key="1">
    <source>
        <dbReference type="SAM" id="MobiDB-lite"/>
    </source>
</evidence>
<feature type="compositionally biased region" description="Polar residues" evidence="1">
    <location>
        <begin position="87"/>
        <end position="99"/>
    </location>
</feature>